<dbReference type="CDD" id="cd00564">
    <property type="entry name" value="TMP_TenI"/>
    <property type="match status" value="1"/>
</dbReference>
<dbReference type="InterPro" id="IPR013785">
    <property type="entry name" value="Aldolase_TIM"/>
</dbReference>
<evidence type="ECO:0000256" key="3">
    <source>
        <dbReference type="ARBA" id="ARBA00022723"/>
    </source>
</evidence>
<evidence type="ECO:0000256" key="6">
    <source>
        <dbReference type="ARBA" id="ARBA00047334"/>
    </source>
</evidence>
<feature type="binding site" evidence="9">
    <location>
        <position position="133"/>
    </location>
    <ligand>
        <name>4-amino-2-methyl-5-(diphosphooxymethyl)pyrimidine</name>
        <dbReference type="ChEBI" id="CHEBI:57841"/>
    </ligand>
</feature>
<dbReference type="Proteomes" id="UP000316008">
    <property type="component" value="Unassembled WGS sequence"/>
</dbReference>
<dbReference type="GO" id="GO:0005737">
    <property type="term" value="C:cytoplasm"/>
    <property type="evidence" value="ECO:0007669"/>
    <property type="project" value="TreeGrafter"/>
</dbReference>
<comment type="function">
    <text evidence="9">Condenses 4-methyl-5-(beta-hydroxyethyl)thiazole monophosphate (THZ-P) and 2-methyl-4-amino-5-hydroxymethyl pyrimidine pyrophosphate (HMP-PP) to form thiamine monophosphate (TMP).</text>
</comment>
<reference evidence="11 12" key="1">
    <citation type="submission" date="2019-07" db="EMBL/GenBank/DDBJ databases">
        <authorList>
            <person name="Huq M.A."/>
        </authorList>
    </citation>
    <scope>NUCLEOTIDE SEQUENCE [LARGE SCALE GENOMIC DNA]</scope>
    <source>
        <strain evidence="11 12">MAH-3</strain>
    </source>
</reference>
<feature type="binding site" evidence="9">
    <location>
        <begin position="130"/>
        <end position="132"/>
    </location>
    <ligand>
        <name>2-[(2R,5Z)-2-carboxy-4-methylthiazol-5(2H)-ylidene]ethyl phosphate</name>
        <dbReference type="ChEBI" id="CHEBI:62899"/>
    </ligand>
</feature>
<protein>
    <recommendedName>
        <fullName evidence="9">Thiamine-phosphate synthase</fullName>
        <shortName evidence="9">TP synthase</shortName>
        <shortName evidence="9">TPS</shortName>
        <ecNumber evidence="9">2.5.1.3</ecNumber>
    </recommendedName>
    <alternativeName>
        <fullName evidence="9">Thiamine-phosphate pyrophosphorylase</fullName>
        <shortName evidence="9">TMP pyrophosphorylase</shortName>
        <shortName evidence="9">TMP-PPase</shortName>
    </alternativeName>
</protein>
<feature type="binding site" evidence="9">
    <location>
        <position position="85"/>
    </location>
    <ligand>
        <name>Mg(2+)</name>
        <dbReference type="ChEBI" id="CHEBI:18420"/>
    </ligand>
</feature>
<dbReference type="RefSeq" id="WP_144333355.1">
    <property type="nucleotide sequence ID" value="NZ_VLPL01000005.1"/>
</dbReference>
<dbReference type="GO" id="GO:0009229">
    <property type="term" value="P:thiamine diphosphate biosynthetic process"/>
    <property type="evidence" value="ECO:0007669"/>
    <property type="project" value="UniProtKB-UniRule"/>
</dbReference>
<comment type="catalytic activity">
    <reaction evidence="7 9">
        <text>2-(2-carboxy-4-methylthiazol-5-yl)ethyl phosphate + 4-amino-2-methyl-5-(diphosphooxymethyl)pyrimidine + 2 H(+) = thiamine phosphate + CO2 + diphosphate</text>
        <dbReference type="Rhea" id="RHEA:47848"/>
        <dbReference type="ChEBI" id="CHEBI:15378"/>
        <dbReference type="ChEBI" id="CHEBI:16526"/>
        <dbReference type="ChEBI" id="CHEBI:33019"/>
        <dbReference type="ChEBI" id="CHEBI:37575"/>
        <dbReference type="ChEBI" id="CHEBI:57841"/>
        <dbReference type="ChEBI" id="CHEBI:62890"/>
        <dbReference type="EC" id="2.5.1.3"/>
    </reaction>
</comment>
<comment type="caution">
    <text evidence="11">The sequence shown here is derived from an EMBL/GenBank/DDBJ whole genome shotgun (WGS) entry which is preliminary data.</text>
</comment>
<feature type="binding site" evidence="9">
    <location>
        <position position="65"/>
    </location>
    <ligand>
        <name>4-amino-2-methyl-5-(diphosphooxymethyl)pyrimidine</name>
        <dbReference type="ChEBI" id="CHEBI:57841"/>
    </ligand>
</feature>
<dbReference type="AlphaFoldDB" id="A0A556MR51"/>
<evidence type="ECO:0000256" key="5">
    <source>
        <dbReference type="ARBA" id="ARBA00022977"/>
    </source>
</evidence>
<keyword evidence="5 9" id="KW-0784">Thiamine biosynthesis</keyword>
<dbReference type="EC" id="2.5.1.3" evidence="9"/>
<evidence type="ECO:0000256" key="7">
    <source>
        <dbReference type="ARBA" id="ARBA00047851"/>
    </source>
</evidence>
<name>A0A556MR51_9FLAO</name>
<comment type="caution">
    <text evidence="9">Lacks conserved residue(s) required for the propagation of feature annotation.</text>
</comment>
<dbReference type="GO" id="GO:0009228">
    <property type="term" value="P:thiamine biosynthetic process"/>
    <property type="evidence" value="ECO:0007669"/>
    <property type="project" value="UniProtKB-KW"/>
</dbReference>
<sequence>MLSKIQYISHGDTVEEQKKNILNALEAGCKMIQVRFKHGSKEAVLDVASQARTWCTYAQAHLIINDSIEITKAVDADGVHLGLADASVEEARKVLGSAKIIGGTANTLEDVIQRITEKCNYVGLGPLRFTSTKEKLSPLLGFEGYQRIAKELEQLGLAIPIYAIGGIVQSDVALLKRTGIYGIAVSGMISDAADRRTLISEIDQTLNYA</sequence>
<feature type="binding site" evidence="9">
    <location>
        <position position="104"/>
    </location>
    <ligand>
        <name>4-amino-2-methyl-5-(diphosphooxymethyl)pyrimidine</name>
        <dbReference type="ChEBI" id="CHEBI:57841"/>
    </ligand>
</feature>
<evidence type="ECO:0000256" key="9">
    <source>
        <dbReference type="HAMAP-Rule" id="MF_00097"/>
    </source>
</evidence>
<keyword evidence="4 9" id="KW-0460">Magnesium</keyword>
<proteinExistence type="inferred from homology"/>
<dbReference type="PANTHER" id="PTHR20857:SF15">
    <property type="entry name" value="THIAMINE-PHOSPHATE SYNTHASE"/>
    <property type="match status" value="1"/>
</dbReference>
<dbReference type="GO" id="GO:0000287">
    <property type="term" value="F:magnesium ion binding"/>
    <property type="evidence" value="ECO:0007669"/>
    <property type="project" value="UniProtKB-UniRule"/>
</dbReference>
<comment type="cofactor">
    <cofactor evidence="9">
        <name>Mg(2+)</name>
        <dbReference type="ChEBI" id="CHEBI:18420"/>
    </cofactor>
    <text evidence="9">Binds 1 Mg(2+) ion per subunit.</text>
</comment>
<organism evidence="11 12">
    <name type="scientific">Fluviicola chungangensis</name>
    <dbReference type="NCBI Taxonomy" id="2597671"/>
    <lineage>
        <taxon>Bacteria</taxon>
        <taxon>Pseudomonadati</taxon>
        <taxon>Bacteroidota</taxon>
        <taxon>Flavobacteriia</taxon>
        <taxon>Flavobacteriales</taxon>
        <taxon>Crocinitomicaceae</taxon>
        <taxon>Fluviicola</taxon>
    </lineage>
</organism>
<dbReference type="PANTHER" id="PTHR20857">
    <property type="entry name" value="THIAMINE-PHOSPHATE PYROPHOSPHORYLASE"/>
    <property type="match status" value="1"/>
</dbReference>
<dbReference type="HAMAP" id="MF_00097">
    <property type="entry name" value="TMP_synthase"/>
    <property type="match status" value="1"/>
</dbReference>
<dbReference type="InterPro" id="IPR022998">
    <property type="entry name" value="ThiamineP_synth_TenI"/>
</dbReference>
<evidence type="ECO:0000256" key="2">
    <source>
        <dbReference type="ARBA" id="ARBA00022679"/>
    </source>
</evidence>
<keyword evidence="3 9" id="KW-0479">Metal-binding</keyword>
<comment type="catalytic activity">
    <reaction evidence="8 9">
        <text>2-[(2R,5Z)-2-carboxy-4-methylthiazol-5(2H)-ylidene]ethyl phosphate + 4-amino-2-methyl-5-(diphosphooxymethyl)pyrimidine + 2 H(+) = thiamine phosphate + CO2 + diphosphate</text>
        <dbReference type="Rhea" id="RHEA:47844"/>
        <dbReference type="ChEBI" id="CHEBI:15378"/>
        <dbReference type="ChEBI" id="CHEBI:16526"/>
        <dbReference type="ChEBI" id="CHEBI:33019"/>
        <dbReference type="ChEBI" id="CHEBI:37575"/>
        <dbReference type="ChEBI" id="CHEBI:57841"/>
        <dbReference type="ChEBI" id="CHEBI:62899"/>
        <dbReference type="EC" id="2.5.1.3"/>
    </reaction>
</comment>
<accession>A0A556MR51</accession>
<feature type="binding site" evidence="9">
    <location>
        <position position="166"/>
    </location>
    <ligand>
        <name>2-[(2R,5Z)-2-carboxy-4-methylthiazol-5(2H)-ylidene]ethyl phosphate</name>
        <dbReference type="ChEBI" id="CHEBI:62899"/>
    </ligand>
</feature>
<keyword evidence="12" id="KW-1185">Reference proteome</keyword>
<evidence type="ECO:0000256" key="4">
    <source>
        <dbReference type="ARBA" id="ARBA00022842"/>
    </source>
</evidence>
<dbReference type="Pfam" id="PF02581">
    <property type="entry name" value="TMP-TENI"/>
    <property type="match status" value="1"/>
</dbReference>
<comment type="similarity">
    <text evidence="9">Belongs to the thiamine-phosphate synthase family.</text>
</comment>
<dbReference type="Gene3D" id="3.20.20.70">
    <property type="entry name" value="Aldolase class I"/>
    <property type="match status" value="1"/>
</dbReference>
<evidence type="ECO:0000256" key="8">
    <source>
        <dbReference type="ARBA" id="ARBA00047883"/>
    </source>
</evidence>
<dbReference type="EMBL" id="VLPL01000005">
    <property type="protein sequence ID" value="TSJ42400.1"/>
    <property type="molecule type" value="Genomic_DNA"/>
</dbReference>
<dbReference type="InterPro" id="IPR034291">
    <property type="entry name" value="TMP_synthase"/>
</dbReference>
<keyword evidence="2 9" id="KW-0808">Transferase</keyword>
<evidence type="ECO:0000313" key="11">
    <source>
        <dbReference type="EMBL" id="TSJ42400.1"/>
    </source>
</evidence>
<evidence type="ECO:0000259" key="10">
    <source>
        <dbReference type="Pfam" id="PF02581"/>
    </source>
</evidence>
<comment type="pathway">
    <text evidence="1 9">Cofactor biosynthesis; thiamine diphosphate biosynthesis; thiamine phosphate from 4-amino-2-methyl-5-diphosphomethylpyrimidine and 4-methyl-5-(2-phosphoethyl)-thiazole: step 1/1.</text>
</comment>
<evidence type="ECO:0000256" key="1">
    <source>
        <dbReference type="ARBA" id="ARBA00005165"/>
    </source>
</evidence>
<gene>
    <name evidence="9" type="primary">thiE</name>
    <name evidence="11" type="ORF">FO442_11575</name>
</gene>
<dbReference type="InterPro" id="IPR036206">
    <property type="entry name" value="ThiamineP_synth_sf"/>
</dbReference>
<dbReference type="OrthoDB" id="9812206at2"/>
<dbReference type="GO" id="GO:0004789">
    <property type="term" value="F:thiamine-phosphate diphosphorylase activity"/>
    <property type="evidence" value="ECO:0007669"/>
    <property type="project" value="UniProtKB-UniRule"/>
</dbReference>
<feature type="binding site" evidence="9">
    <location>
        <begin position="33"/>
        <end position="37"/>
    </location>
    <ligand>
        <name>4-amino-2-methyl-5-(diphosphooxymethyl)pyrimidine</name>
        <dbReference type="ChEBI" id="CHEBI:57841"/>
    </ligand>
</feature>
<dbReference type="UniPathway" id="UPA00060">
    <property type="reaction ID" value="UER00141"/>
</dbReference>
<feature type="binding site" evidence="9">
    <location>
        <position position="66"/>
    </location>
    <ligand>
        <name>Mg(2+)</name>
        <dbReference type="ChEBI" id="CHEBI:18420"/>
    </ligand>
</feature>
<feature type="domain" description="Thiamine phosphate synthase/TenI" evidence="10">
    <location>
        <begin position="14"/>
        <end position="188"/>
    </location>
</feature>
<dbReference type="SUPFAM" id="SSF51391">
    <property type="entry name" value="Thiamin phosphate synthase"/>
    <property type="match status" value="1"/>
</dbReference>
<comment type="catalytic activity">
    <reaction evidence="6 9">
        <text>4-methyl-5-(2-phosphooxyethyl)-thiazole + 4-amino-2-methyl-5-(diphosphooxymethyl)pyrimidine + H(+) = thiamine phosphate + diphosphate</text>
        <dbReference type="Rhea" id="RHEA:22328"/>
        <dbReference type="ChEBI" id="CHEBI:15378"/>
        <dbReference type="ChEBI" id="CHEBI:33019"/>
        <dbReference type="ChEBI" id="CHEBI:37575"/>
        <dbReference type="ChEBI" id="CHEBI:57841"/>
        <dbReference type="ChEBI" id="CHEBI:58296"/>
        <dbReference type="EC" id="2.5.1.3"/>
    </reaction>
</comment>
<evidence type="ECO:0000313" key="12">
    <source>
        <dbReference type="Proteomes" id="UP000316008"/>
    </source>
</evidence>